<gene>
    <name evidence="2" type="ORF">E7Y31_10760</name>
</gene>
<keyword evidence="3" id="KW-1185">Reference proteome</keyword>
<dbReference type="GO" id="GO:0016810">
    <property type="term" value="F:hydrolase activity, acting on carbon-nitrogen (but not peptide) bonds"/>
    <property type="evidence" value="ECO:0007669"/>
    <property type="project" value="InterPro"/>
</dbReference>
<organism evidence="2 3">
    <name type="scientific">Candidatus Frankia alpina</name>
    <dbReference type="NCBI Taxonomy" id="2699483"/>
    <lineage>
        <taxon>Bacteria</taxon>
        <taxon>Bacillati</taxon>
        <taxon>Actinomycetota</taxon>
        <taxon>Actinomycetes</taxon>
        <taxon>Frankiales</taxon>
        <taxon>Frankiaceae</taxon>
        <taxon>Frankia</taxon>
    </lineage>
</organism>
<dbReference type="InterPro" id="IPR002509">
    <property type="entry name" value="NODB_dom"/>
</dbReference>
<dbReference type="GO" id="GO:0005975">
    <property type="term" value="P:carbohydrate metabolic process"/>
    <property type="evidence" value="ECO:0007669"/>
    <property type="project" value="InterPro"/>
</dbReference>
<name>A0A4S5EQ93_9ACTN</name>
<comment type="caution">
    <text evidence="2">The sequence shown here is derived from an EMBL/GenBank/DDBJ whole genome shotgun (WGS) entry which is preliminary data.</text>
</comment>
<reference evidence="2 3" key="1">
    <citation type="submission" date="2019-04" db="EMBL/GenBank/DDBJ databases">
        <title>Draft genome sequences for three unisolated Alnus-infective Frankia Sp+ strains, AgTrS, AiOr and AvVan, the first sequenced Frankia strains able to sporulate in-planta.</title>
        <authorList>
            <person name="Bethencourt L."/>
            <person name="Vautrin F."/>
            <person name="Taib N."/>
            <person name="Dubost A."/>
            <person name="Castro-Garcia L."/>
            <person name="Imbaud O."/>
            <person name="Abrouk D."/>
            <person name="Fournier P."/>
            <person name="Briolay J."/>
            <person name="Nguyen A."/>
            <person name="Normand P."/>
            <person name="Fernandez M.P."/>
            <person name="Brochier-Armanet C."/>
            <person name="Herrera-Belaroussi A."/>
        </authorList>
    </citation>
    <scope>NUCLEOTIDE SEQUENCE [LARGE SCALE GENOMIC DNA]</scope>
    <source>
        <strain evidence="2 3">AvVan</strain>
    </source>
</reference>
<dbReference type="PANTHER" id="PTHR10587">
    <property type="entry name" value="GLYCOSYL TRANSFERASE-RELATED"/>
    <property type="match status" value="1"/>
</dbReference>
<evidence type="ECO:0000259" key="1">
    <source>
        <dbReference type="PROSITE" id="PS51677"/>
    </source>
</evidence>
<accession>A0A4S5EQ93</accession>
<dbReference type="OrthoDB" id="9763050at2"/>
<protein>
    <submittedName>
        <fullName evidence="2">Polysaccharide deacetylase family protein</fullName>
    </submittedName>
</protein>
<dbReference type="SUPFAM" id="SSF88713">
    <property type="entry name" value="Glycoside hydrolase/deacetylase"/>
    <property type="match status" value="1"/>
</dbReference>
<dbReference type="InterPro" id="IPR050248">
    <property type="entry name" value="Polysacc_deacetylase_ArnD"/>
</dbReference>
<proteinExistence type="predicted"/>
<dbReference type="Proteomes" id="UP000305282">
    <property type="component" value="Unassembled WGS sequence"/>
</dbReference>
<dbReference type="InterPro" id="IPR011330">
    <property type="entry name" value="Glyco_hydro/deAcase_b/a-brl"/>
</dbReference>
<dbReference type="Gene3D" id="3.20.20.370">
    <property type="entry name" value="Glycoside hydrolase/deacetylase"/>
    <property type="match status" value="1"/>
</dbReference>
<evidence type="ECO:0000313" key="3">
    <source>
        <dbReference type="Proteomes" id="UP000305282"/>
    </source>
</evidence>
<sequence length="200" mass="21219">MANGPRDRPRVALTFHLGPHQTGQDLTLAHQLLADATRLSVPITVFAVGRWLDEHQDLVPAILAGGNELANHTYTHPTLTALPTDRVAAEITGCRDVLARLAPTQGRYFRPSGTSTATPLFLTEAGAAGYRTVVDFDVDPLDYTAPGTDAVVARVRAGTRPGSTVSMHFGYPGTVAAFPRIIANLHTAGLTPVAVHDLLA</sequence>
<evidence type="ECO:0000313" key="2">
    <source>
        <dbReference type="EMBL" id="THJ74557.1"/>
    </source>
</evidence>
<feature type="domain" description="NodB homology" evidence="1">
    <location>
        <begin position="9"/>
        <end position="193"/>
    </location>
</feature>
<dbReference type="EMBL" id="SSXH01000220">
    <property type="protein sequence ID" value="THJ74557.1"/>
    <property type="molecule type" value="Genomic_DNA"/>
</dbReference>
<dbReference type="AlphaFoldDB" id="A0A4S5EQ93"/>
<dbReference type="PROSITE" id="PS51677">
    <property type="entry name" value="NODB"/>
    <property type="match status" value="1"/>
</dbReference>
<dbReference type="Pfam" id="PF01522">
    <property type="entry name" value="Polysacc_deac_1"/>
    <property type="match status" value="1"/>
</dbReference>
<dbReference type="CDD" id="cd10917">
    <property type="entry name" value="CE4_NodB_like_6s_7s"/>
    <property type="match status" value="1"/>
</dbReference>